<feature type="transmembrane region" description="Helical" evidence="6">
    <location>
        <begin position="122"/>
        <end position="143"/>
    </location>
</feature>
<feature type="transmembrane region" description="Helical" evidence="6">
    <location>
        <begin position="83"/>
        <end position="107"/>
    </location>
</feature>
<comment type="caution">
    <text evidence="7">The sequence shown here is derived from an EMBL/GenBank/DDBJ whole genome shotgun (WGS) entry which is preliminary data.</text>
</comment>
<evidence type="ECO:0000256" key="6">
    <source>
        <dbReference type="SAM" id="Phobius"/>
    </source>
</evidence>
<name>A0A3N2QV33_9RHOB</name>
<comment type="subcellular location">
    <subcellularLocation>
        <location evidence="1">Cell membrane</location>
        <topology evidence="1">Multi-pass membrane protein</topology>
    </subcellularLocation>
</comment>
<dbReference type="PANTHER" id="PTHR30250:SF11">
    <property type="entry name" value="O-ANTIGEN TRANSPORTER-RELATED"/>
    <property type="match status" value="1"/>
</dbReference>
<gene>
    <name evidence="7" type="ORF">EAT49_15910</name>
</gene>
<protein>
    <recommendedName>
        <fullName evidence="9">Lipopolysaccharide biosynthesis protein</fullName>
    </recommendedName>
</protein>
<dbReference type="PANTHER" id="PTHR30250">
    <property type="entry name" value="PST FAMILY PREDICTED COLANIC ACID TRANSPORTER"/>
    <property type="match status" value="1"/>
</dbReference>
<keyword evidence="8" id="KW-1185">Reference proteome</keyword>
<evidence type="ECO:0000256" key="1">
    <source>
        <dbReference type="ARBA" id="ARBA00004651"/>
    </source>
</evidence>
<feature type="transmembrane region" description="Helical" evidence="6">
    <location>
        <begin position="263"/>
        <end position="286"/>
    </location>
</feature>
<feature type="transmembrane region" description="Helical" evidence="6">
    <location>
        <begin position="223"/>
        <end position="243"/>
    </location>
</feature>
<feature type="transmembrane region" description="Helical" evidence="6">
    <location>
        <begin position="344"/>
        <end position="364"/>
    </location>
</feature>
<keyword evidence="2" id="KW-1003">Cell membrane</keyword>
<dbReference type="OrthoDB" id="7875552at2"/>
<dbReference type="Pfam" id="PF13440">
    <property type="entry name" value="Polysacc_synt_3"/>
    <property type="match status" value="1"/>
</dbReference>
<keyword evidence="4 6" id="KW-1133">Transmembrane helix</keyword>
<dbReference type="EMBL" id="RDRB01000008">
    <property type="protein sequence ID" value="ROT99098.1"/>
    <property type="molecule type" value="Genomic_DNA"/>
</dbReference>
<evidence type="ECO:0000256" key="2">
    <source>
        <dbReference type="ARBA" id="ARBA00022475"/>
    </source>
</evidence>
<feature type="transmembrane region" description="Helical" evidence="6">
    <location>
        <begin position="155"/>
        <end position="177"/>
    </location>
</feature>
<dbReference type="PRINTS" id="PR00762">
    <property type="entry name" value="CLCHANNEL"/>
</dbReference>
<feature type="transmembrane region" description="Helical" evidence="6">
    <location>
        <begin position="183"/>
        <end position="202"/>
    </location>
</feature>
<feature type="transmembrane region" description="Helical" evidence="6">
    <location>
        <begin position="307"/>
        <end position="332"/>
    </location>
</feature>
<keyword evidence="3 6" id="KW-0812">Transmembrane</keyword>
<feature type="transmembrane region" description="Helical" evidence="6">
    <location>
        <begin position="458"/>
        <end position="480"/>
    </location>
</feature>
<reference evidence="7 8" key="1">
    <citation type="submission" date="2018-10" db="EMBL/GenBank/DDBJ databases">
        <title>Histidinibacterium lentulum gen. nov., sp. nov., a marine bacterium from the culture broth of Picochlorum sp. 122.</title>
        <authorList>
            <person name="Wang G."/>
        </authorList>
    </citation>
    <scope>NUCLEOTIDE SEQUENCE [LARGE SCALE GENOMIC DNA]</scope>
    <source>
        <strain evidence="7 8">B17</strain>
    </source>
</reference>
<proteinExistence type="predicted"/>
<dbReference type="GO" id="GO:0005886">
    <property type="term" value="C:plasma membrane"/>
    <property type="evidence" value="ECO:0007669"/>
    <property type="project" value="UniProtKB-SubCell"/>
</dbReference>
<organism evidence="7 8">
    <name type="scientific">Histidinibacterium lentulum</name>
    <dbReference type="NCBI Taxonomy" id="2480588"/>
    <lineage>
        <taxon>Bacteria</taxon>
        <taxon>Pseudomonadati</taxon>
        <taxon>Pseudomonadota</taxon>
        <taxon>Alphaproteobacteria</taxon>
        <taxon>Rhodobacterales</taxon>
        <taxon>Paracoccaceae</taxon>
        <taxon>Histidinibacterium</taxon>
    </lineage>
</organism>
<evidence type="ECO:0008006" key="9">
    <source>
        <dbReference type="Google" id="ProtNLM"/>
    </source>
</evidence>
<dbReference type="Proteomes" id="UP000268016">
    <property type="component" value="Unassembled WGS sequence"/>
</dbReference>
<dbReference type="InterPro" id="IPR050833">
    <property type="entry name" value="Poly_Biosynth_Transport"/>
</dbReference>
<feature type="transmembrane region" description="Helical" evidence="6">
    <location>
        <begin position="399"/>
        <end position="417"/>
    </location>
</feature>
<accession>A0A3N2QV33</accession>
<evidence type="ECO:0000256" key="3">
    <source>
        <dbReference type="ARBA" id="ARBA00022692"/>
    </source>
</evidence>
<evidence type="ECO:0000313" key="8">
    <source>
        <dbReference type="Proteomes" id="UP000268016"/>
    </source>
</evidence>
<dbReference type="InterPro" id="IPR001807">
    <property type="entry name" value="ClC"/>
</dbReference>
<keyword evidence="5 6" id="KW-0472">Membrane</keyword>
<evidence type="ECO:0000256" key="4">
    <source>
        <dbReference type="ARBA" id="ARBA00022989"/>
    </source>
</evidence>
<feature type="transmembrane region" description="Helical" evidence="6">
    <location>
        <begin position="12"/>
        <end position="34"/>
    </location>
</feature>
<feature type="transmembrane region" description="Helical" evidence="6">
    <location>
        <begin position="429"/>
        <end position="446"/>
    </location>
</feature>
<dbReference type="AlphaFoldDB" id="A0A3N2QV33"/>
<feature type="transmembrane region" description="Helical" evidence="6">
    <location>
        <begin position="371"/>
        <end position="393"/>
    </location>
</feature>
<dbReference type="RefSeq" id="WP_123643282.1">
    <property type="nucleotide sequence ID" value="NZ_ML119088.1"/>
</dbReference>
<dbReference type="GO" id="GO:0015108">
    <property type="term" value="F:chloride transmembrane transporter activity"/>
    <property type="evidence" value="ECO:0007669"/>
    <property type="project" value="InterPro"/>
</dbReference>
<evidence type="ECO:0000313" key="7">
    <source>
        <dbReference type="EMBL" id="ROT99098.1"/>
    </source>
</evidence>
<sequence length="509" mass="53533">MTVRRTSTLVNIVAMLVYTVVRRFLGLIGMASLARMLSPGDLGAYAFTQTTGQTFVGLFRFGALQGLHVSLGRRMADDDADDAGALIGGGIMIVSTIAILGSAAMVLLADPIARDLFGAPDLAPYVTASAACFTGQFLSRAAYVGFAGLGRFVDYTYWSTAIGIATVAATILGAVLYGVQGAVWGFAGTTLAGVPIFVLGLLRALKRVELRIRWQLSLGHLKEIFSIGLPFYGAGVFMILAGFVAQGAVSRFGSVQELADLRIVLTLMAVVQMIPQSISGPIISLFAEREGRETGSGSVSAFEHMRWLWIFALITSTVLAAIWPLTVLVVFGTGYPQAAQIGQLAIAAFIPTIVGTALSAGILVGGRTLPLLVVGALQGAAMSGVALTLVPAIGLTGFFAAQAAASTTAAVLWLLALGWLTRNAPLRPWMGPLLAATLVLCAGLILDARIDETPLQRILVAAGVVPAMILWVAFTALSGADRRMLRGRARHEAGKLQSWLRMRKGAERT</sequence>
<evidence type="ECO:0000256" key="5">
    <source>
        <dbReference type="ARBA" id="ARBA00023136"/>
    </source>
</evidence>